<name>A0A426Y0R8_ENSVE</name>
<gene>
    <name evidence="2" type="ORF">B296_00055228</name>
</gene>
<accession>A0A426Y0R8</accession>
<proteinExistence type="predicted"/>
<organism evidence="2 3">
    <name type="scientific">Ensete ventricosum</name>
    <name type="common">Abyssinian banana</name>
    <name type="synonym">Musa ensete</name>
    <dbReference type="NCBI Taxonomy" id="4639"/>
    <lineage>
        <taxon>Eukaryota</taxon>
        <taxon>Viridiplantae</taxon>
        <taxon>Streptophyta</taxon>
        <taxon>Embryophyta</taxon>
        <taxon>Tracheophyta</taxon>
        <taxon>Spermatophyta</taxon>
        <taxon>Magnoliopsida</taxon>
        <taxon>Liliopsida</taxon>
        <taxon>Zingiberales</taxon>
        <taxon>Musaceae</taxon>
        <taxon>Ensete</taxon>
    </lineage>
</organism>
<comment type="caution">
    <text evidence="2">The sequence shown here is derived from an EMBL/GenBank/DDBJ whole genome shotgun (WGS) entry which is preliminary data.</text>
</comment>
<evidence type="ECO:0000313" key="3">
    <source>
        <dbReference type="Proteomes" id="UP000287651"/>
    </source>
</evidence>
<dbReference type="Proteomes" id="UP000287651">
    <property type="component" value="Unassembled WGS sequence"/>
</dbReference>
<evidence type="ECO:0000256" key="1">
    <source>
        <dbReference type="SAM" id="MobiDB-lite"/>
    </source>
</evidence>
<sequence>MLSTTTSESSLPMLSRNKSDDPYSFLPLSLHVQFLPLSRERTTSSFATNPPSGASVVAVAASDLNSRSSIAAMTTRGDDDSFSLHSSSTVPVMEHQVQARRRKRTLEASQARNREGLGTFLDCE</sequence>
<evidence type="ECO:0000313" key="2">
    <source>
        <dbReference type="EMBL" id="RRT45302.1"/>
    </source>
</evidence>
<reference evidence="2 3" key="1">
    <citation type="journal article" date="2014" name="Agronomy (Basel)">
        <title>A Draft Genome Sequence for Ensete ventricosum, the Drought-Tolerant Tree Against Hunger.</title>
        <authorList>
            <person name="Harrison J."/>
            <person name="Moore K.A."/>
            <person name="Paszkiewicz K."/>
            <person name="Jones T."/>
            <person name="Grant M."/>
            <person name="Ambacheew D."/>
            <person name="Muzemil S."/>
            <person name="Studholme D.J."/>
        </authorList>
    </citation>
    <scope>NUCLEOTIDE SEQUENCE [LARGE SCALE GENOMIC DNA]</scope>
</reference>
<dbReference type="AlphaFoldDB" id="A0A426Y0R8"/>
<protein>
    <submittedName>
        <fullName evidence="2">Uncharacterized protein</fullName>
    </submittedName>
</protein>
<feature type="region of interest" description="Disordered" evidence="1">
    <location>
        <begin position="92"/>
        <end position="111"/>
    </location>
</feature>
<dbReference type="EMBL" id="AMZH03015927">
    <property type="protein sequence ID" value="RRT45302.1"/>
    <property type="molecule type" value="Genomic_DNA"/>
</dbReference>